<dbReference type="SMART" id="SM00382">
    <property type="entry name" value="AAA"/>
    <property type="match status" value="1"/>
</dbReference>
<dbReference type="InterPro" id="IPR050763">
    <property type="entry name" value="ABC_transporter_ATP-binding"/>
</dbReference>
<dbReference type="InterPro" id="IPR027417">
    <property type="entry name" value="P-loop_NTPase"/>
</dbReference>
<organism evidence="6 7">
    <name type="scientific">Caproicibacterium lactatifermentans</name>
    <dbReference type="NCBI Taxonomy" id="2666138"/>
    <lineage>
        <taxon>Bacteria</taxon>
        <taxon>Bacillati</taxon>
        <taxon>Bacillota</taxon>
        <taxon>Clostridia</taxon>
        <taxon>Eubacteriales</taxon>
        <taxon>Oscillospiraceae</taxon>
        <taxon>Caproicibacterium</taxon>
    </lineage>
</organism>
<protein>
    <submittedName>
        <fullName evidence="6">ATP-binding cassette domain-containing protein</fullName>
    </submittedName>
</protein>
<comment type="similarity">
    <text evidence="1">Belongs to the ABC transporter superfamily.</text>
</comment>
<dbReference type="PROSITE" id="PS50893">
    <property type="entry name" value="ABC_TRANSPORTER_2"/>
    <property type="match status" value="1"/>
</dbReference>
<dbReference type="PANTHER" id="PTHR42711">
    <property type="entry name" value="ABC TRANSPORTER ATP-BINDING PROTEIN"/>
    <property type="match status" value="1"/>
</dbReference>
<dbReference type="KEGG" id="clf:GJQ69_03955"/>
<dbReference type="CDD" id="cd03230">
    <property type="entry name" value="ABC_DR_subfamily_A"/>
    <property type="match status" value="1"/>
</dbReference>
<accession>A0A859DRJ5</accession>
<evidence type="ECO:0000256" key="1">
    <source>
        <dbReference type="ARBA" id="ARBA00005417"/>
    </source>
</evidence>
<feature type="domain" description="ABC transporter" evidence="5">
    <location>
        <begin position="3"/>
        <end position="179"/>
    </location>
</feature>
<dbReference type="InterPro" id="IPR017871">
    <property type="entry name" value="ABC_transporter-like_CS"/>
</dbReference>
<dbReference type="InterPro" id="IPR003593">
    <property type="entry name" value="AAA+_ATPase"/>
</dbReference>
<dbReference type="EMBL" id="CP046051">
    <property type="protein sequence ID" value="QKN24767.1"/>
    <property type="molecule type" value="Genomic_DNA"/>
</dbReference>
<dbReference type="SUPFAM" id="SSF52540">
    <property type="entry name" value="P-loop containing nucleoside triphosphate hydrolases"/>
    <property type="match status" value="1"/>
</dbReference>
<sequence length="190" mass="21037">MDIAVNDLVVKYGDFTAVNRISFGVEKGQILAVIGPNGSGKTSTIECIEGLRKIDPPADYRLLLNQFHLEGKKRKYVSSLSGGERQKLSIILALIPNSAILFLDELTTGLDPETRHNLWSYIKDINSQGITIFMISHFMDEVEYLADKVILLKNGGILETGTVDELKQKSGVSQKSHSMLLEATRQCLTI</sequence>
<dbReference type="InterPro" id="IPR003439">
    <property type="entry name" value="ABC_transporter-like_ATP-bd"/>
</dbReference>
<dbReference type="PANTHER" id="PTHR42711:SF5">
    <property type="entry name" value="ABC TRANSPORTER ATP-BINDING PROTEIN NATA"/>
    <property type="match status" value="1"/>
</dbReference>
<reference evidence="6 7" key="1">
    <citation type="submission" date="2019-11" db="EMBL/GenBank/DDBJ databases">
        <authorList>
            <person name="Ren C."/>
            <person name="Wang H."/>
            <person name="Xu Y."/>
        </authorList>
    </citation>
    <scope>NUCLEOTIDE SEQUENCE [LARGE SCALE GENOMIC DNA]</scope>
    <source>
        <strain evidence="6 7">LBM 19010</strain>
    </source>
</reference>
<keyword evidence="4 6" id="KW-0067">ATP-binding</keyword>
<evidence type="ECO:0000256" key="4">
    <source>
        <dbReference type="ARBA" id="ARBA00022840"/>
    </source>
</evidence>
<dbReference type="Proteomes" id="UP000501316">
    <property type="component" value="Chromosome"/>
</dbReference>
<evidence type="ECO:0000259" key="5">
    <source>
        <dbReference type="PROSITE" id="PS50893"/>
    </source>
</evidence>
<dbReference type="Pfam" id="PF00005">
    <property type="entry name" value="ABC_tran"/>
    <property type="match status" value="2"/>
</dbReference>
<dbReference type="Gene3D" id="3.40.50.300">
    <property type="entry name" value="P-loop containing nucleotide triphosphate hydrolases"/>
    <property type="match status" value="2"/>
</dbReference>
<dbReference type="PROSITE" id="PS00211">
    <property type="entry name" value="ABC_TRANSPORTER_1"/>
    <property type="match status" value="1"/>
</dbReference>
<dbReference type="GO" id="GO:0016887">
    <property type="term" value="F:ATP hydrolysis activity"/>
    <property type="evidence" value="ECO:0007669"/>
    <property type="project" value="InterPro"/>
</dbReference>
<evidence type="ECO:0000313" key="7">
    <source>
        <dbReference type="Proteomes" id="UP000501316"/>
    </source>
</evidence>
<proteinExistence type="inferred from homology"/>
<keyword evidence="3" id="KW-0547">Nucleotide-binding</keyword>
<dbReference type="AlphaFoldDB" id="A0A859DRJ5"/>
<dbReference type="GO" id="GO:0005524">
    <property type="term" value="F:ATP binding"/>
    <property type="evidence" value="ECO:0007669"/>
    <property type="project" value="UniProtKB-KW"/>
</dbReference>
<evidence type="ECO:0000256" key="3">
    <source>
        <dbReference type="ARBA" id="ARBA00022741"/>
    </source>
</evidence>
<keyword evidence="2" id="KW-0813">Transport</keyword>
<evidence type="ECO:0000256" key="2">
    <source>
        <dbReference type="ARBA" id="ARBA00022448"/>
    </source>
</evidence>
<name>A0A859DRJ5_9FIRM</name>
<gene>
    <name evidence="6" type="ORF">GJQ69_03955</name>
</gene>
<evidence type="ECO:0000313" key="6">
    <source>
        <dbReference type="EMBL" id="QKN24767.1"/>
    </source>
</evidence>